<gene>
    <name evidence="1" type="ORF">EWB00_007719</name>
</gene>
<dbReference type="OrthoDB" id="6776789at2759"/>
<name>A0A4Z2DTE9_SCHJA</name>
<sequence length="151" mass="17283">MPPDKRLCKLTVINTPFGIFGCKFPPSAIFQELINLIIDELEGVESYQEAITTNATNSIYFIDCPGHTMNVNGYKPDMNRLMQLIQAPSPTDKFIPNFMQLLALFFDFVFDVESRLKLVLTSNPSENFTQRTMRKILNHAYTVMDAWFTSS</sequence>
<dbReference type="PROSITE" id="PS51257">
    <property type="entry name" value="PROKAR_LIPOPROTEIN"/>
    <property type="match status" value="1"/>
</dbReference>
<protein>
    <submittedName>
        <fullName evidence="1">Uncharacterized protein</fullName>
    </submittedName>
</protein>
<organism evidence="1 2">
    <name type="scientific">Schistosoma japonicum</name>
    <name type="common">Blood fluke</name>
    <dbReference type="NCBI Taxonomy" id="6182"/>
    <lineage>
        <taxon>Eukaryota</taxon>
        <taxon>Metazoa</taxon>
        <taxon>Spiralia</taxon>
        <taxon>Lophotrochozoa</taxon>
        <taxon>Platyhelminthes</taxon>
        <taxon>Trematoda</taxon>
        <taxon>Digenea</taxon>
        <taxon>Strigeidida</taxon>
        <taxon>Schistosomatoidea</taxon>
        <taxon>Schistosomatidae</taxon>
        <taxon>Schistosoma</taxon>
    </lineage>
</organism>
<proteinExistence type="predicted"/>
<accession>A0A4Z2DTE9</accession>
<dbReference type="EMBL" id="SKCS01000043">
    <property type="protein sequence ID" value="TNN19562.1"/>
    <property type="molecule type" value="Genomic_DNA"/>
</dbReference>
<dbReference type="Proteomes" id="UP000311919">
    <property type="component" value="Unassembled WGS sequence"/>
</dbReference>
<evidence type="ECO:0000313" key="1">
    <source>
        <dbReference type="EMBL" id="TNN19562.1"/>
    </source>
</evidence>
<comment type="caution">
    <text evidence="1">The sequence shown here is derived from an EMBL/GenBank/DDBJ whole genome shotgun (WGS) entry which is preliminary data.</text>
</comment>
<keyword evidence="2" id="KW-1185">Reference proteome</keyword>
<dbReference type="STRING" id="6182.A0A4Z2DTE9"/>
<reference evidence="1 2" key="1">
    <citation type="submission" date="2019-03" db="EMBL/GenBank/DDBJ databases">
        <title>An improved genome assembly of the fluke Schistosoma japonicum.</title>
        <authorList>
            <person name="Hu W."/>
            <person name="Luo F."/>
            <person name="Yin M."/>
            <person name="Mo X."/>
            <person name="Sun C."/>
            <person name="Wu Q."/>
            <person name="Zhu B."/>
            <person name="Xiang M."/>
            <person name="Wang J."/>
            <person name="Wang Y."/>
            <person name="Zhang T."/>
            <person name="Xu B."/>
            <person name="Zheng H."/>
            <person name="Feng Z."/>
        </authorList>
    </citation>
    <scope>NUCLEOTIDE SEQUENCE [LARGE SCALE GENOMIC DNA]</scope>
    <source>
        <strain evidence="1">HuSjv2</strain>
        <tissue evidence="1">Worms</tissue>
    </source>
</reference>
<dbReference type="AlphaFoldDB" id="A0A4Z2DTE9"/>
<evidence type="ECO:0000313" key="2">
    <source>
        <dbReference type="Proteomes" id="UP000311919"/>
    </source>
</evidence>